<evidence type="ECO:0000256" key="1">
    <source>
        <dbReference type="ARBA" id="ARBA00023002"/>
    </source>
</evidence>
<organism evidence="3">
    <name type="scientific">Haemophilus influenzae HK1212</name>
    <dbReference type="NCBI Taxonomy" id="456482"/>
    <lineage>
        <taxon>Bacteria</taxon>
        <taxon>Pseudomonadati</taxon>
        <taxon>Pseudomonadota</taxon>
        <taxon>Gammaproteobacteria</taxon>
        <taxon>Pasteurellales</taxon>
        <taxon>Pasteurellaceae</taxon>
        <taxon>Haemophilus</taxon>
    </lineage>
</organism>
<accession>A0A7G2JYI6</accession>
<dbReference type="SUPFAM" id="SSF48179">
    <property type="entry name" value="6-phosphogluconate dehydrogenase C-terminal domain-like"/>
    <property type="match status" value="1"/>
</dbReference>
<comment type="caution">
    <text evidence="3">The sequence shown here is derived from an EMBL/GenBank/DDBJ whole genome shotgun (WGS) entry which is preliminary data.</text>
</comment>
<dbReference type="Pfam" id="PF14748">
    <property type="entry name" value="P5CR_dimer"/>
    <property type="match status" value="1"/>
</dbReference>
<feature type="domain" description="Pyrroline-5-carboxylate reductase dimerisation" evidence="2">
    <location>
        <begin position="4"/>
        <end position="47"/>
    </location>
</feature>
<sequence length="51" mass="5547">IALSTLRENVTSKGGTTAAALAVFDSQHFNQTIEQAMQACLSRSQEMETLF</sequence>
<reference evidence="3" key="1">
    <citation type="journal article" date="2010" name="Genomics">
        <title>Tracing phylogenomic events leading to diversity of Haemophilus influenzae and the emergence of Brazilian Purpuric Fever (BPF)-associated clones.</title>
        <authorList>
            <person name="Papazisi L."/>
            <person name="Ratnayake S."/>
            <person name="Remortel B.G."/>
            <person name="Bock G.R."/>
            <person name="Liang W."/>
            <person name="Saeed A.I."/>
            <person name="Liu J."/>
            <person name="Fleischmann R.D."/>
            <person name="Kilian M."/>
            <person name="Peterson S.N."/>
        </authorList>
    </citation>
    <scope>NUCLEOTIDE SEQUENCE [LARGE SCALE GENOMIC DNA]</scope>
    <source>
        <strain evidence="3">HK1212</strain>
    </source>
</reference>
<keyword evidence="1 3" id="KW-0560">Oxidoreductase</keyword>
<dbReference type="AlphaFoldDB" id="A0A7G2JYI6"/>
<gene>
    <name evidence="3" type="primary">proC</name>
    <name evidence="3" type="ORF">HAINFHK1212_2123</name>
</gene>
<protein>
    <submittedName>
        <fullName evidence="3">Pyrroline-5-carboxylate reductase</fullName>
        <ecNumber evidence="3">1.5.1.2</ecNumber>
    </submittedName>
</protein>
<proteinExistence type="predicted"/>
<dbReference type="InterPro" id="IPR029036">
    <property type="entry name" value="P5CR_dimer"/>
</dbReference>
<evidence type="ECO:0000259" key="2">
    <source>
        <dbReference type="Pfam" id="PF14748"/>
    </source>
</evidence>
<dbReference type="Gene3D" id="1.10.3730.10">
    <property type="entry name" value="ProC C-terminal domain-like"/>
    <property type="match status" value="1"/>
</dbReference>
<dbReference type="EMBL" id="ABFC01000776">
    <property type="protein sequence ID" value="EFA28386.1"/>
    <property type="molecule type" value="Genomic_DNA"/>
</dbReference>
<name>A0A7G2JYI6_HAEIF</name>
<dbReference type="InterPro" id="IPR008927">
    <property type="entry name" value="6-PGluconate_DH-like_C_sf"/>
</dbReference>
<dbReference type="GO" id="GO:0004735">
    <property type="term" value="F:pyrroline-5-carboxylate reductase activity"/>
    <property type="evidence" value="ECO:0007669"/>
    <property type="project" value="UniProtKB-EC"/>
</dbReference>
<feature type="non-terminal residue" evidence="3">
    <location>
        <position position="1"/>
    </location>
</feature>
<evidence type="ECO:0000313" key="3">
    <source>
        <dbReference type="EMBL" id="EFA28386.1"/>
    </source>
</evidence>
<dbReference type="EC" id="1.5.1.2" evidence="3"/>